<dbReference type="GeneID" id="98143750"/>
<dbReference type="EMBL" id="JBFXLQ010000011">
    <property type="protein sequence ID" value="KAL2869059.1"/>
    <property type="molecule type" value="Genomic_DNA"/>
</dbReference>
<evidence type="ECO:0000313" key="1">
    <source>
        <dbReference type="EMBL" id="KAL2869059.1"/>
    </source>
</evidence>
<keyword evidence="2" id="KW-1185">Reference proteome</keyword>
<accession>A0ABR4LX00</accession>
<comment type="caution">
    <text evidence="1">The sequence shown here is derived from an EMBL/GenBank/DDBJ whole genome shotgun (WGS) entry which is preliminary data.</text>
</comment>
<proteinExistence type="predicted"/>
<dbReference type="RefSeq" id="XP_070888038.1">
    <property type="nucleotide sequence ID" value="XM_071028678.1"/>
</dbReference>
<reference evidence="1 2" key="1">
    <citation type="submission" date="2024-07" db="EMBL/GenBank/DDBJ databases">
        <title>Section-level genome sequencing and comparative genomics of Aspergillus sections Usti and Cavernicolus.</title>
        <authorList>
            <consortium name="Lawrence Berkeley National Laboratory"/>
            <person name="Nybo J.L."/>
            <person name="Vesth T.C."/>
            <person name="Theobald S."/>
            <person name="Frisvad J.C."/>
            <person name="Larsen T.O."/>
            <person name="Kjaerboelling I."/>
            <person name="Rothschild-Mancinelli K."/>
            <person name="Lyhne E.K."/>
            <person name="Kogle M.E."/>
            <person name="Barry K."/>
            <person name="Clum A."/>
            <person name="Na H."/>
            <person name="Ledsgaard L."/>
            <person name="Lin J."/>
            <person name="Lipzen A."/>
            <person name="Kuo A."/>
            <person name="Riley R."/>
            <person name="Mondo S."/>
            <person name="Labutti K."/>
            <person name="Haridas S."/>
            <person name="Pangalinan J."/>
            <person name="Salamov A.A."/>
            <person name="Simmons B.A."/>
            <person name="Magnuson J.K."/>
            <person name="Chen J."/>
            <person name="Drula E."/>
            <person name="Henrissat B."/>
            <person name="Wiebenga A."/>
            <person name="Lubbers R.J."/>
            <person name="Gomes A.C."/>
            <person name="Macurrencykelacurrency M.R."/>
            <person name="Stajich J."/>
            <person name="Grigoriev I.V."/>
            <person name="Mortensen U.H."/>
            <person name="De Vries R.P."/>
            <person name="Baker S.E."/>
            <person name="Andersen M.R."/>
        </authorList>
    </citation>
    <scope>NUCLEOTIDE SEQUENCE [LARGE SCALE GENOMIC DNA]</scope>
    <source>
        <strain evidence="1 2">CBS 449.75</strain>
    </source>
</reference>
<dbReference type="Proteomes" id="UP001610432">
    <property type="component" value="Unassembled WGS sequence"/>
</dbReference>
<name>A0ABR4LX00_9EURO</name>
<protein>
    <submittedName>
        <fullName evidence="1">Uncharacterized protein</fullName>
    </submittedName>
</protein>
<gene>
    <name evidence="1" type="ORF">BJX67DRAFT_348675</name>
</gene>
<evidence type="ECO:0000313" key="2">
    <source>
        <dbReference type="Proteomes" id="UP001610432"/>
    </source>
</evidence>
<organism evidence="1 2">
    <name type="scientific">Aspergillus lucknowensis</name>
    <dbReference type="NCBI Taxonomy" id="176173"/>
    <lineage>
        <taxon>Eukaryota</taxon>
        <taxon>Fungi</taxon>
        <taxon>Dikarya</taxon>
        <taxon>Ascomycota</taxon>
        <taxon>Pezizomycotina</taxon>
        <taxon>Eurotiomycetes</taxon>
        <taxon>Eurotiomycetidae</taxon>
        <taxon>Eurotiales</taxon>
        <taxon>Aspergillaceae</taxon>
        <taxon>Aspergillus</taxon>
        <taxon>Aspergillus subgen. Nidulantes</taxon>
    </lineage>
</organism>
<sequence>MYEISSSCLLAHSSHAFLAHVWILTRILRPPPRLIDARQSQRSSLHDEALLETAQNRVKLPLVVSSMTILNSARTR</sequence>